<keyword evidence="3" id="KW-1185">Reference proteome</keyword>
<dbReference type="EMBL" id="MU001507">
    <property type="protein sequence ID" value="KAF2440638.1"/>
    <property type="molecule type" value="Genomic_DNA"/>
</dbReference>
<reference evidence="2" key="1">
    <citation type="journal article" date="2020" name="Stud. Mycol.">
        <title>101 Dothideomycetes genomes: a test case for predicting lifestyles and emergence of pathogens.</title>
        <authorList>
            <person name="Haridas S."/>
            <person name="Albert R."/>
            <person name="Binder M."/>
            <person name="Bloem J."/>
            <person name="Labutti K."/>
            <person name="Salamov A."/>
            <person name="Andreopoulos B."/>
            <person name="Baker S."/>
            <person name="Barry K."/>
            <person name="Bills G."/>
            <person name="Bluhm B."/>
            <person name="Cannon C."/>
            <person name="Castanera R."/>
            <person name="Culley D."/>
            <person name="Daum C."/>
            <person name="Ezra D."/>
            <person name="Gonzalez J."/>
            <person name="Henrissat B."/>
            <person name="Kuo A."/>
            <person name="Liang C."/>
            <person name="Lipzen A."/>
            <person name="Lutzoni F."/>
            <person name="Magnuson J."/>
            <person name="Mondo S."/>
            <person name="Nolan M."/>
            <person name="Ohm R."/>
            <person name="Pangilinan J."/>
            <person name="Park H.-J."/>
            <person name="Ramirez L."/>
            <person name="Alfaro M."/>
            <person name="Sun H."/>
            <person name="Tritt A."/>
            <person name="Yoshinaga Y."/>
            <person name="Zwiers L.-H."/>
            <person name="Turgeon B."/>
            <person name="Goodwin S."/>
            <person name="Spatafora J."/>
            <person name="Crous P."/>
            <person name="Grigoriev I."/>
        </authorList>
    </citation>
    <scope>NUCLEOTIDE SEQUENCE</scope>
    <source>
        <strain evidence="2">CBS 690.94</strain>
    </source>
</reference>
<proteinExistence type="predicted"/>
<dbReference type="OrthoDB" id="194358at2759"/>
<dbReference type="PANTHER" id="PTHR24148">
    <property type="entry name" value="ANKYRIN REPEAT DOMAIN-CONTAINING PROTEIN 39 HOMOLOG-RELATED"/>
    <property type="match status" value="1"/>
</dbReference>
<dbReference type="Pfam" id="PF06985">
    <property type="entry name" value="HET"/>
    <property type="match status" value="1"/>
</dbReference>
<dbReference type="InterPro" id="IPR010730">
    <property type="entry name" value="HET"/>
</dbReference>
<protein>
    <recommendedName>
        <fullName evidence="1">Heterokaryon incompatibility domain-containing protein</fullName>
    </recommendedName>
</protein>
<sequence>MRRSHRHEERWSGWWWIDALCIIQDDDHPEKDIQIKFMPKIYGGAREVIAWIGAGDSITDKAMRYIGNQPSTFIRAVAEGYADARLEGFEKTFRDVALCVRDIFNKSYWGRLWILQELTMAKNTTIICGEEELPWKTFIDFATQVAAADFGPSRTLRQVQDEVAAKQPVWLLTLIHKKRSRGLNLAELVFLSKHSVCGRDKKDYIRALLGMVQEGSGRDLDPENHRSACSILSHATEVIIRDMRHNSKISPAIKQRCEKLTRLAHHTPLVDSPL</sequence>
<dbReference type="Proteomes" id="UP000799764">
    <property type="component" value="Unassembled WGS sequence"/>
</dbReference>
<organism evidence="2 3">
    <name type="scientific">Karstenula rhodostoma CBS 690.94</name>
    <dbReference type="NCBI Taxonomy" id="1392251"/>
    <lineage>
        <taxon>Eukaryota</taxon>
        <taxon>Fungi</taxon>
        <taxon>Dikarya</taxon>
        <taxon>Ascomycota</taxon>
        <taxon>Pezizomycotina</taxon>
        <taxon>Dothideomycetes</taxon>
        <taxon>Pleosporomycetidae</taxon>
        <taxon>Pleosporales</taxon>
        <taxon>Massarineae</taxon>
        <taxon>Didymosphaeriaceae</taxon>
        <taxon>Karstenula</taxon>
    </lineage>
</organism>
<evidence type="ECO:0000313" key="3">
    <source>
        <dbReference type="Proteomes" id="UP000799764"/>
    </source>
</evidence>
<dbReference type="AlphaFoldDB" id="A0A9P4PC21"/>
<dbReference type="InterPro" id="IPR052895">
    <property type="entry name" value="HetReg/Transcr_Mod"/>
</dbReference>
<evidence type="ECO:0000259" key="1">
    <source>
        <dbReference type="Pfam" id="PF06985"/>
    </source>
</evidence>
<evidence type="ECO:0000313" key="2">
    <source>
        <dbReference type="EMBL" id="KAF2440638.1"/>
    </source>
</evidence>
<feature type="domain" description="Heterokaryon incompatibility" evidence="1">
    <location>
        <begin position="14"/>
        <end position="117"/>
    </location>
</feature>
<gene>
    <name evidence="2" type="ORF">P171DRAFT_524648</name>
</gene>
<comment type="caution">
    <text evidence="2">The sequence shown here is derived from an EMBL/GenBank/DDBJ whole genome shotgun (WGS) entry which is preliminary data.</text>
</comment>
<dbReference type="PANTHER" id="PTHR24148:SF73">
    <property type="entry name" value="HET DOMAIN PROTEIN (AFU_ORTHOLOGUE AFUA_8G01020)"/>
    <property type="match status" value="1"/>
</dbReference>
<accession>A0A9P4PC21</accession>
<name>A0A9P4PC21_9PLEO</name>